<proteinExistence type="evidence at transcript level"/>
<sequence length="167" mass="18738">MSSQLIEEHRSGAEVHVGHELCERKSREFMVELGLPDGLLPLPSLDEVGYNRPDPHLRLHRQAGVVRQGGDGVRGARADARPRRGEEQGAPHLGHHLRDRPQPLRHQDRVPHPRGARPRLPCHRLPARARGGGGGPQGGGRGRRRRRRQLICSSFRRRRPCVGCSIR</sequence>
<evidence type="ECO:0000256" key="1">
    <source>
        <dbReference type="SAM" id="MobiDB-lite"/>
    </source>
</evidence>
<feature type="compositionally biased region" description="Basic and acidic residues" evidence="1">
    <location>
        <begin position="74"/>
        <end position="89"/>
    </location>
</feature>
<feature type="compositionally biased region" description="Basic residues" evidence="1">
    <location>
        <begin position="112"/>
        <end position="127"/>
    </location>
</feature>
<accession>C4JBW5</accession>
<dbReference type="EMBL" id="BT088312">
    <property type="protein sequence ID" value="ACR38665.1"/>
    <property type="molecule type" value="mRNA"/>
</dbReference>
<reference evidence="2" key="1">
    <citation type="journal article" date="2009" name="PLoS Genet.">
        <title>Sequencing, mapping, and analysis of 27,455 maize full-length cDNAs.</title>
        <authorList>
            <person name="Soderlund C."/>
            <person name="Descour A."/>
            <person name="Kudrna D."/>
            <person name="Bomhoff M."/>
            <person name="Boyd L."/>
            <person name="Currie J."/>
            <person name="Angelova A."/>
            <person name="Collura K."/>
            <person name="Wissotski M."/>
            <person name="Ashley E."/>
            <person name="Morrow D."/>
            <person name="Fernandes J."/>
            <person name="Walbot V."/>
            <person name="Yu Y."/>
        </authorList>
    </citation>
    <scope>NUCLEOTIDE SEQUENCE</scope>
    <source>
        <strain evidence="2">B73</strain>
    </source>
</reference>
<protein>
    <submittedName>
        <fullName evidence="2">Uncharacterized protein</fullName>
    </submittedName>
</protein>
<feature type="compositionally biased region" description="Gly residues" evidence="1">
    <location>
        <begin position="130"/>
        <end position="140"/>
    </location>
</feature>
<dbReference type="HOGENOM" id="CLU_1596928_0_0_1"/>
<feature type="region of interest" description="Disordered" evidence="1">
    <location>
        <begin position="66"/>
        <end position="151"/>
    </location>
</feature>
<dbReference type="AlphaFoldDB" id="C4JBW5"/>
<dbReference type="InterPro" id="IPR036758">
    <property type="entry name" value="At5g01610-like"/>
</dbReference>
<feature type="compositionally biased region" description="Basic residues" evidence="1">
    <location>
        <begin position="141"/>
        <end position="151"/>
    </location>
</feature>
<organism evidence="2">
    <name type="scientific">Zea mays</name>
    <name type="common">Maize</name>
    <dbReference type="NCBI Taxonomy" id="4577"/>
    <lineage>
        <taxon>Eukaryota</taxon>
        <taxon>Viridiplantae</taxon>
        <taxon>Streptophyta</taxon>
        <taxon>Embryophyta</taxon>
        <taxon>Tracheophyta</taxon>
        <taxon>Spermatophyta</taxon>
        <taxon>Magnoliopsida</taxon>
        <taxon>Liliopsida</taxon>
        <taxon>Poales</taxon>
        <taxon>Poaceae</taxon>
        <taxon>PACMAD clade</taxon>
        <taxon>Panicoideae</taxon>
        <taxon>Andropogonodae</taxon>
        <taxon>Andropogoneae</taxon>
        <taxon>Tripsacinae</taxon>
        <taxon>Zea</taxon>
    </lineage>
</organism>
<evidence type="ECO:0000313" key="2">
    <source>
        <dbReference type="EMBL" id="ACR38665.1"/>
    </source>
</evidence>
<dbReference type="SUPFAM" id="SSF141562">
    <property type="entry name" value="At5g01610-like"/>
    <property type="match status" value="1"/>
</dbReference>
<name>C4JBW5_MAIZE</name>
<feature type="compositionally biased region" description="Basic and acidic residues" evidence="1">
    <location>
        <begin position="99"/>
        <end position="111"/>
    </location>
</feature>